<keyword evidence="4" id="KW-1185">Reference proteome</keyword>
<dbReference type="AlphaFoldDB" id="A0A840L2B6"/>
<proteinExistence type="predicted"/>
<evidence type="ECO:0000259" key="2">
    <source>
        <dbReference type="Pfam" id="PF07589"/>
    </source>
</evidence>
<dbReference type="Pfam" id="PF07589">
    <property type="entry name" value="PEP-CTERM"/>
    <property type="match status" value="1"/>
</dbReference>
<name>A0A840L2B6_9BURK</name>
<dbReference type="NCBIfam" id="TIGR02595">
    <property type="entry name" value="PEP_CTERM"/>
    <property type="match status" value="1"/>
</dbReference>
<feature type="signal peptide" evidence="1">
    <location>
        <begin position="1"/>
        <end position="25"/>
    </location>
</feature>
<reference evidence="3 4" key="1">
    <citation type="submission" date="2020-08" db="EMBL/GenBank/DDBJ databases">
        <title>Functional genomics of gut bacteria from endangered species of beetles.</title>
        <authorList>
            <person name="Carlos-Shanley C."/>
        </authorList>
    </citation>
    <scope>NUCLEOTIDE SEQUENCE [LARGE SCALE GENOMIC DNA]</scope>
    <source>
        <strain evidence="3 4">S00239</strain>
    </source>
</reference>
<gene>
    <name evidence="3" type="ORF">HNP55_000551</name>
</gene>
<comment type="caution">
    <text evidence="3">The sequence shown here is derived from an EMBL/GenBank/DDBJ whole genome shotgun (WGS) entry which is preliminary data.</text>
</comment>
<accession>A0A840L2B6</accession>
<feature type="chain" id="PRO_5032578825" description="Ice-binding protein C-terminal domain-containing protein" evidence="1">
    <location>
        <begin position="26"/>
        <end position="908"/>
    </location>
</feature>
<dbReference type="RefSeq" id="WP_184295935.1">
    <property type="nucleotide sequence ID" value="NZ_JACHLP010000001.1"/>
</dbReference>
<organism evidence="3 4">
    <name type="scientific">Roseateles oligotrophus</name>
    <dbReference type="NCBI Taxonomy" id="1769250"/>
    <lineage>
        <taxon>Bacteria</taxon>
        <taxon>Pseudomonadati</taxon>
        <taxon>Pseudomonadota</taxon>
        <taxon>Betaproteobacteria</taxon>
        <taxon>Burkholderiales</taxon>
        <taxon>Sphaerotilaceae</taxon>
        <taxon>Roseateles</taxon>
    </lineage>
</organism>
<dbReference type="EMBL" id="JACHLP010000001">
    <property type="protein sequence ID" value="MBB4842056.1"/>
    <property type="molecule type" value="Genomic_DNA"/>
</dbReference>
<dbReference type="Proteomes" id="UP000562027">
    <property type="component" value="Unassembled WGS sequence"/>
</dbReference>
<keyword evidence="1" id="KW-0732">Signal</keyword>
<evidence type="ECO:0000313" key="4">
    <source>
        <dbReference type="Proteomes" id="UP000562027"/>
    </source>
</evidence>
<dbReference type="InterPro" id="IPR013424">
    <property type="entry name" value="Ice-binding_C"/>
</dbReference>
<evidence type="ECO:0000256" key="1">
    <source>
        <dbReference type="SAM" id="SignalP"/>
    </source>
</evidence>
<evidence type="ECO:0000313" key="3">
    <source>
        <dbReference type="EMBL" id="MBB4842056.1"/>
    </source>
</evidence>
<feature type="domain" description="Ice-binding protein C-terminal" evidence="2">
    <location>
        <begin position="882"/>
        <end position="903"/>
    </location>
</feature>
<sequence length="908" mass="89635">MRQAALSITAAAVHLLALAATSAQALITSSGSNYTYPGVLAIGPGDTDIGANTLTVGGGAPGSFSVTAGSQFLAASIRFGDNLGSGTGVFDGAGTRVTLTADGNSNRLDLGAWGSGQLTVSGGATLNGRANAAACLLGNHWCNNFVGNAAGSDASLTITGAGSNASFLRAFVVGGLAVFRPPIETFTFGTPGGTTQGRVQVLDGGLLSTDSASLGVAPGGSSPLGSERSFASVLIDGPGSIWRVTGGSLENTGANFATASHRNAWATVAISRGGRLEIAGPAGRYNAVNLSSNGGRSDMTVSGAQSAIDFVGDAGVLQVGQRLGTANMSLSDGGQVRGVWYVAVGRDGAFGELNLDGTDSLLSITGTASAAANGVATNARLDIGRNGTGTVRVQNGARIELRATEALSAGPQLSLGREAASSGRLDISGVGSVVSLSAASVLAGGGPGEAFNPLMRVGREGAGTLNILAGGKLLLEGQAVSTVADSRSTSLFIGGSSDTSNGGQGIALVSGVGSEIRLSGSDTYIGVGHGPQSSGRLTVADQAQVSAIGMNVGRSGGLGVLNVDHASLSFSGQQSGNFQSGAYLSIGRSGGVGVANIGNGSVLTLSNLGDRGASLNLGGTANGPTGDGSLTLSGGSQIHIQAAAGLAALSVAHDGSALMRVKGGSSVDVGDGRIFVGRLSGSDGTLLVSEGSSIAAGWVGVGRNKTSTGTVDGGTGTLVINNSTLTAADIYIGTNGFLGGNGVINGAVHNFGLFSPGNSPGTMLINGAFTAEAGSRLIMEVEGDASHGFKTDLLVFGEGSRLDLSALKVEFRFLGATDPNAFQASGGFDIDNFFHSRSAGGVDGELSHTLFATASFSAQAEHYTISGFSFTADGGAVFTAQAVPEPQTWVLLLAGLACLGLRRSKPAA</sequence>
<protein>
    <recommendedName>
        <fullName evidence="2">Ice-binding protein C-terminal domain-containing protein</fullName>
    </recommendedName>
</protein>